<sequence length="83" mass="9730">MGLPELKEKIKNQLELADERVLRIVSSVFDNYLNEVVSYDAKGNPLTLSEYHNKVEEGLDDIKYNRIISKDDLLKEMEDWDNE</sequence>
<protein>
    <recommendedName>
        <fullName evidence="3">Addiction module component</fullName>
    </recommendedName>
</protein>
<dbReference type="EMBL" id="JBHSCO010000006">
    <property type="protein sequence ID" value="MFC4393441.1"/>
    <property type="molecule type" value="Genomic_DNA"/>
</dbReference>
<proteinExistence type="predicted"/>
<dbReference type="Proteomes" id="UP001595719">
    <property type="component" value="Unassembled WGS sequence"/>
</dbReference>
<evidence type="ECO:0008006" key="3">
    <source>
        <dbReference type="Google" id="ProtNLM"/>
    </source>
</evidence>
<reference evidence="2" key="1">
    <citation type="journal article" date="2019" name="Int. J. Syst. Evol. Microbiol.">
        <title>The Global Catalogue of Microorganisms (GCM) 10K type strain sequencing project: providing services to taxonomists for standard genome sequencing and annotation.</title>
        <authorList>
            <consortium name="The Broad Institute Genomics Platform"/>
            <consortium name="The Broad Institute Genome Sequencing Center for Infectious Disease"/>
            <person name="Wu L."/>
            <person name="Ma J."/>
        </authorList>
    </citation>
    <scope>NUCLEOTIDE SEQUENCE [LARGE SCALE GENOMIC DNA]</scope>
    <source>
        <strain evidence="2">CGMCC 1.15345</strain>
    </source>
</reference>
<evidence type="ECO:0000313" key="2">
    <source>
        <dbReference type="Proteomes" id="UP001595719"/>
    </source>
</evidence>
<keyword evidence="2" id="KW-1185">Reference proteome</keyword>
<evidence type="ECO:0000313" key="1">
    <source>
        <dbReference type="EMBL" id="MFC4393441.1"/>
    </source>
</evidence>
<gene>
    <name evidence="1" type="ORF">ACFOY0_20785</name>
</gene>
<dbReference type="RefSeq" id="WP_179002972.1">
    <property type="nucleotide sequence ID" value="NZ_JBHSCO010000006.1"/>
</dbReference>
<organism evidence="1 2">
    <name type="scientific">Flavobacterium quisquiliarum</name>
    <dbReference type="NCBI Taxonomy" id="1834436"/>
    <lineage>
        <taxon>Bacteria</taxon>
        <taxon>Pseudomonadati</taxon>
        <taxon>Bacteroidota</taxon>
        <taxon>Flavobacteriia</taxon>
        <taxon>Flavobacteriales</taxon>
        <taxon>Flavobacteriaceae</taxon>
        <taxon>Flavobacterium</taxon>
    </lineage>
</organism>
<comment type="caution">
    <text evidence="1">The sequence shown here is derived from an EMBL/GenBank/DDBJ whole genome shotgun (WGS) entry which is preliminary data.</text>
</comment>
<name>A0ABV8W9U2_9FLAO</name>
<accession>A0ABV8W9U2</accession>